<dbReference type="AlphaFoldDB" id="A0A8J1T7M4"/>
<reference evidence="1" key="1">
    <citation type="submission" date="2022-03" db="EMBL/GenBank/DDBJ databases">
        <authorList>
            <person name="Martin C."/>
        </authorList>
    </citation>
    <scope>NUCLEOTIDE SEQUENCE</scope>
</reference>
<keyword evidence="2" id="KW-1185">Reference proteome</keyword>
<gene>
    <name evidence="1" type="ORF">OFUS_LOCUS10410</name>
</gene>
<name>A0A8J1T7M4_OWEFU</name>
<organism evidence="1 2">
    <name type="scientific">Owenia fusiformis</name>
    <name type="common">Polychaete worm</name>
    <dbReference type="NCBI Taxonomy" id="6347"/>
    <lineage>
        <taxon>Eukaryota</taxon>
        <taxon>Metazoa</taxon>
        <taxon>Spiralia</taxon>
        <taxon>Lophotrochozoa</taxon>
        <taxon>Annelida</taxon>
        <taxon>Polychaeta</taxon>
        <taxon>Sedentaria</taxon>
        <taxon>Canalipalpata</taxon>
        <taxon>Sabellida</taxon>
        <taxon>Oweniida</taxon>
        <taxon>Oweniidae</taxon>
        <taxon>Owenia</taxon>
    </lineage>
</organism>
<dbReference type="Proteomes" id="UP000749559">
    <property type="component" value="Unassembled WGS sequence"/>
</dbReference>
<sequence>MDIEDGRISWFMLVNNPYAANVGEPCYIGDVTDVSTTGNITYSAFNIYHCWLTMIGDNAVVPCYCSHCRLIMASDHVIIACYCSHCRPIMASDQVEIACYCSHCQLIML</sequence>
<comment type="caution">
    <text evidence="1">The sequence shown here is derived from an EMBL/GenBank/DDBJ whole genome shotgun (WGS) entry which is preliminary data.</text>
</comment>
<evidence type="ECO:0000313" key="2">
    <source>
        <dbReference type="Proteomes" id="UP000749559"/>
    </source>
</evidence>
<accession>A0A8J1T7M4</accession>
<protein>
    <submittedName>
        <fullName evidence="1">Uncharacterized protein</fullName>
    </submittedName>
</protein>
<dbReference type="EMBL" id="CAIIXF020000005">
    <property type="protein sequence ID" value="CAH1784165.1"/>
    <property type="molecule type" value="Genomic_DNA"/>
</dbReference>
<evidence type="ECO:0000313" key="1">
    <source>
        <dbReference type="EMBL" id="CAH1784165.1"/>
    </source>
</evidence>
<proteinExistence type="predicted"/>